<dbReference type="AlphaFoldDB" id="A0A1M7YUX5"/>
<accession>A0A1M7YUX5</accession>
<evidence type="ECO:0000313" key="2">
    <source>
        <dbReference type="Proteomes" id="UP000184600"/>
    </source>
</evidence>
<sequence>MTMLPVICWTNWAFNTGFLRQFPEVPAISPVSRNAAFAFHTGDVRMVDFAHRIQSRFKVNG</sequence>
<dbReference type="Proteomes" id="UP000184600">
    <property type="component" value="Unassembled WGS sequence"/>
</dbReference>
<reference evidence="2" key="1">
    <citation type="submission" date="2016-12" db="EMBL/GenBank/DDBJ databases">
        <authorList>
            <person name="Rodrigo-Torres L."/>
            <person name="Arahal R.D."/>
            <person name="Lucena T."/>
        </authorList>
    </citation>
    <scope>NUCLEOTIDE SEQUENCE [LARGE SCALE GENOMIC DNA]</scope>
</reference>
<proteinExistence type="predicted"/>
<evidence type="ECO:0000313" key="1">
    <source>
        <dbReference type="EMBL" id="SHO56361.1"/>
    </source>
</evidence>
<dbReference type="RefSeq" id="WP_143169295.1">
    <property type="nucleotide sequence ID" value="NZ_AP024897.1"/>
</dbReference>
<organism evidence="1 2">
    <name type="scientific">Vibrio quintilis</name>
    <dbReference type="NCBI Taxonomy" id="1117707"/>
    <lineage>
        <taxon>Bacteria</taxon>
        <taxon>Pseudomonadati</taxon>
        <taxon>Pseudomonadota</taxon>
        <taxon>Gammaproteobacteria</taxon>
        <taxon>Vibrionales</taxon>
        <taxon>Vibrionaceae</taxon>
        <taxon>Vibrio</taxon>
    </lineage>
</organism>
<name>A0A1M7YUX5_9VIBR</name>
<keyword evidence="2" id="KW-1185">Reference proteome</keyword>
<gene>
    <name evidence="1" type="ORF">VQ7734_02130</name>
</gene>
<protein>
    <submittedName>
        <fullName evidence="1">Uncharacterized protein</fullName>
    </submittedName>
</protein>
<dbReference type="EMBL" id="FRFG01000025">
    <property type="protein sequence ID" value="SHO56361.1"/>
    <property type="molecule type" value="Genomic_DNA"/>
</dbReference>